<dbReference type="OrthoDB" id="6920699at2759"/>
<evidence type="ECO:0000256" key="5">
    <source>
        <dbReference type="ARBA" id="ARBA00023002"/>
    </source>
</evidence>
<dbReference type="SUPFAM" id="SSF56634">
    <property type="entry name" value="Heme-dependent catalase-like"/>
    <property type="match status" value="1"/>
</dbReference>
<evidence type="ECO:0000256" key="1">
    <source>
        <dbReference type="ARBA" id="ARBA00005329"/>
    </source>
</evidence>
<evidence type="ECO:0000256" key="3">
    <source>
        <dbReference type="ARBA" id="ARBA00022617"/>
    </source>
</evidence>
<evidence type="ECO:0000256" key="4">
    <source>
        <dbReference type="ARBA" id="ARBA00022723"/>
    </source>
</evidence>
<keyword evidence="3 7" id="KW-0349">Heme</keyword>
<comment type="cofactor">
    <cofactor evidence="7">
        <name>heme</name>
        <dbReference type="ChEBI" id="CHEBI:30413"/>
    </cofactor>
</comment>
<dbReference type="InterPro" id="IPR018028">
    <property type="entry name" value="Catalase"/>
</dbReference>
<comment type="similarity">
    <text evidence="1">Belongs to the catalase family.</text>
</comment>
<dbReference type="Pfam" id="PF00199">
    <property type="entry name" value="Catalase"/>
    <property type="match status" value="1"/>
</dbReference>
<dbReference type="Proteomes" id="UP000838756">
    <property type="component" value="Unassembled WGS sequence"/>
</dbReference>
<evidence type="ECO:0000256" key="6">
    <source>
        <dbReference type="ARBA" id="ARBA00023004"/>
    </source>
</evidence>
<dbReference type="GO" id="GO:0005777">
    <property type="term" value="C:peroxisome"/>
    <property type="evidence" value="ECO:0007669"/>
    <property type="project" value="TreeGrafter"/>
</dbReference>
<accession>A0A8S4SN24</accession>
<keyword evidence="2" id="KW-0575">Peroxidase</keyword>
<dbReference type="GO" id="GO:0004096">
    <property type="term" value="F:catalase activity"/>
    <property type="evidence" value="ECO:0007669"/>
    <property type="project" value="InterPro"/>
</dbReference>
<dbReference type="PIRSF" id="PIRSF038928">
    <property type="entry name" value="Catalase_clade1-3"/>
    <property type="match status" value="1"/>
</dbReference>
<dbReference type="PRINTS" id="PR00067">
    <property type="entry name" value="CATALASE"/>
</dbReference>
<keyword evidence="6 7" id="KW-0408">Iron</keyword>
<dbReference type="AlphaFoldDB" id="A0A8S4SN24"/>
<name>A0A8S4SN24_9NEOP</name>
<dbReference type="GO" id="GO:0005739">
    <property type="term" value="C:mitochondrion"/>
    <property type="evidence" value="ECO:0007669"/>
    <property type="project" value="TreeGrafter"/>
</dbReference>
<feature type="binding site" description="axial binding residue" evidence="7">
    <location>
        <position position="367"/>
    </location>
    <ligand>
        <name>heme</name>
        <dbReference type="ChEBI" id="CHEBI:30413"/>
    </ligand>
    <ligandPart>
        <name>Fe</name>
        <dbReference type="ChEBI" id="CHEBI:18248"/>
    </ligandPart>
</feature>
<dbReference type="InterPro" id="IPR011614">
    <property type="entry name" value="Catalase_core"/>
</dbReference>
<evidence type="ECO:0000313" key="9">
    <source>
        <dbReference type="EMBL" id="CAH2267541.1"/>
    </source>
</evidence>
<feature type="non-terminal residue" evidence="9">
    <location>
        <position position="435"/>
    </location>
</feature>
<dbReference type="InterPro" id="IPR024711">
    <property type="entry name" value="Catalase_clade1/3"/>
</dbReference>
<protein>
    <submittedName>
        <fullName evidence="9">Jg18559 protein</fullName>
    </submittedName>
</protein>
<dbReference type="GO" id="GO:0020037">
    <property type="term" value="F:heme binding"/>
    <property type="evidence" value="ECO:0007669"/>
    <property type="project" value="InterPro"/>
</dbReference>
<keyword evidence="4 7" id="KW-0479">Metal-binding</keyword>
<sequence length="435" mass="48303">MFVLFLMMAASAVAMEKKSSDPVADQLIKYKNSTPDPIGVLTTSSGAPVPHNATSTLNTPLLRNKWFLDSLIQLFRSRTPERLVHAKGTGAFGHFEATHDISHICSASFLKKGKKTPVAVRFSTSAGQRGSTDLVMDARGFAIKFYTDEGNFDIPGFNTPMFSFKDPLHFHTSVQTARRNPATNVLDSNMSWDMFTKIPETLHIMILLFSGRGQPARYQNMPGFGIHTYQVTNVTGGIRHLRWHIEPNAGIKNLTPEKADNISITNPDFLTTDLYQAISNGKYPSWTVSVQVVNENDMKKNASIICDPTKVLSKDKYPLQPIGQMTLNRNPKNFFAEIEQLAFCPGNLVPGIDGAPDKLFESRLLAYRDAHNYRLGANFNKIPVNCPFQVNALTYNRDGVPPVGDNEGGAPNYYPNSFNGPEPYTPKHYSPLITI</sequence>
<proteinExistence type="inferred from homology"/>
<evidence type="ECO:0000256" key="7">
    <source>
        <dbReference type="PIRSR" id="PIRSR038928-2"/>
    </source>
</evidence>
<evidence type="ECO:0000256" key="2">
    <source>
        <dbReference type="ARBA" id="ARBA00022559"/>
    </source>
</evidence>
<organism evidence="9 10">
    <name type="scientific">Pararge aegeria aegeria</name>
    <dbReference type="NCBI Taxonomy" id="348720"/>
    <lineage>
        <taxon>Eukaryota</taxon>
        <taxon>Metazoa</taxon>
        <taxon>Ecdysozoa</taxon>
        <taxon>Arthropoda</taxon>
        <taxon>Hexapoda</taxon>
        <taxon>Insecta</taxon>
        <taxon>Pterygota</taxon>
        <taxon>Neoptera</taxon>
        <taxon>Endopterygota</taxon>
        <taxon>Lepidoptera</taxon>
        <taxon>Glossata</taxon>
        <taxon>Ditrysia</taxon>
        <taxon>Papilionoidea</taxon>
        <taxon>Nymphalidae</taxon>
        <taxon>Satyrinae</taxon>
        <taxon>Satyrini</taxon>
        <taxon>Parargina</taxon>
        <taxon>Pararge</taxon>
    </lineage>
</organism>
<dbReference type="Gene3D" id="2.40.180.10">
    <property type="entry name" value="Catalase core domain"/>
    <property type="match status" value="1"/>
</dbReference>
<keyword evidence="10" id="KW-1185">Reference proteome</keyword>
<dbReference type="InterPro" id="IPR020835">
    <property type="entry name" value="Catalase_sf"/>
</dbReference>
<evidence type="ECO:0000259" key="8">
    <source>
        <dbReference type="SMART" id="SM01060"/>
    </source>
</evidence>
<dbReference type="GO" id="GO:0046872">
    <property type="term" value="F:metal ion binding"/>
    <property type="evidence" value="ECO:0007669"/>
    <property type="project" value="UniProtKB-KW"/>
</dbReference>
<dbReference type="EMBL" id="CAKXAJ010026367">
    <property type="protein sequence ID" value="CAH2267541.1"/>
    <property type="molecule type" value="Genomic_DNA"/>
</dbReference>
<reference evidence="9" key="1">
    <citation type="submission" date="2022-03" db="EMBL/GenBank/DDBJ databases">
        <authorList>
            <person name="Lindestad O."/>
        </authorList>
    </citation>
    <scope>NUCLEOTIDE SEQUENCE</scope>
</reference>
<dbReference type="PANTHER" id="PTHR11465:SF9">
    <property type="entry name" value="CATALASE"/>
    <property type="match status" value="1"/>
</dbReference>
<feature type="non-terminal residue" evidence="9">
    <location>
        <position position="1"/>
    </location>
</feature>
<feature type="domain" description="Catalase core" evidence="8">
    <location>
        <begin position="42"/>
        <end position="422"/>
    </location>
</feature>
<dbReference type="GO" id="GO:0042542">
    <property type="term" value="P:response to hydrogen peroxide"/>
    <property type="evidence" value="ECO:0007669"/>
    <property type="project" value="TreeGrafter"/>
</dbReference>
<dbReference type="PANTHER" id="PTHR11465">
    <property type="entry name" value="CATALASE"/>
    <property type="match status" value="1"/>
</dbReference>
<evidence type="ECO:0000313" key="10">
    <source>
        <dbReference type="Proteomes" id="UP000838756"/>
    </source>
</evidence>
<dbReference type="SMART" id="SM01060">
    <property type="entry name" value="Catalase"/>
    <property type="match status" value="1"/>
</dbReference>
<keyword evidence="5" id="KW-0560">Oxidoreductase</keyword>
<comment type="caution">
    <text evidence="9">The sequence shown here is derived from an EMBL/GenBank/DDBJ whole genome shotgun (WGS) entry which is preliminary data.</text>
</comment>
<gene>
    <name evidence="9" type="primary">jg18559</name>
    <name evidence="9" type="ORF">PAEG_LOCUS26057</name>
</gene>
<dbReference type="GO" id="GO:0042744">
    <property type="term" value="P:hydrogen peroxide catabolic process"/>
    <property type="evidence" value="ECO:0007669"/>
    <property type="project" value="TreeGrafter"/>
</dbReference>
<dbReference type="PROSITE" id="PS51402">
    <property type="entry name" value="CATALASE_3"/>
    <property type="match status" value="1"/>
</dbReference>